<dbReference type="SUPFAM" id="SSF51445">
    <property type="entry name" value="(Trans)glycosidases"/>
    <property type="match status" value="1"/>
</dbReference>
<feature type="chain" id="PRO_5038582877" description="beta-N-acetylhexosaminidase" evidence="7">
    <location>
        <begin position="17"/>
        <end position="773"/>
    </location>
</feature>
<feature type="domain" description="Glycoside hydrolase family 20 catalytic" evidence="8">
    <location>
        <begin position="164"/>
        <end position="507"/>
    </location>
</feature>
<evidence type="ECO:0000256" key="4">
    <source>
        <dbReference type="ARBA" id="ARBA00022801"/>
    </source>
</evidence>
<accession>A0A9D9IHD6</accession>
<dbReference type="InterPro" id="IPR015882">
    <property type="entry name" value="HEX_bac_N"/>
</dbReference>
<evidence type="ECO:0000259" key="9">
    <source>
        <dbReference type="Pfam" id="PF02838"/>
    </source>
</evidence>
<dbReference type="Pfam" id="PF02838">
    <property type="entry name" value="Glyco_hydro_20b"/>
    <property type="match status" value="1"/>
</dbReference>
<dbReference type="AlphaFoldDB" id="A0A9D9IHD6"/>
<dbReference type="Gene3D" id="2.60.120.260">
    <property type="entry name" value="Galactose-binding domain-like"/>
    <property type="match status" value="1"/>
</dbReference>
<dbReference type="GO" id="GO:0030203">
    <property type="term" value="P:glycosaminoglycan metabolic process"/>
    <property type="evidence" value="ECO:0007669"/>
    <property type="project" value="TreeGrafter"/>
</dbReference>
<dbReference type="InterPro" id="IPR017853">
    <property type="entry name" value="GH"/>
</dbReference>
<dbReference type="InterPro" id="IPR025705">
    <property type="entry name" value="Beta_hexosaminidase_sua/sub"/>
</dbReference>
<dbReference type="PROSITE" id="PS51257">
    <property type="entry name" value="PROKAR_LIPOPROTEIN"/>
    <property type="match status" value="1"/>
</dbReference>
<evidence type="ECO:0000313" key="11">
    <source>
        <dbReference type="EMBL" id="MBO8471549.1"/>
    </source>
</evidence>
<dbReference type="InterPro" id="IPR015883">
    <property type="entry name" value="Glyco_hydro_20_cat"/>
</dbReference>
<dbReference type="InterPro" id="IPR029018">
    <property type="entry name" value="Hex-like_dom2"/>
</dbReference>
<dbReference type="Gene3D" id="3.20.20.80">
    <property type="entry name" value="Glycosidases"/>
    <property type="match status" value="1"/>
</dbReference>
<name>A0A9D9IHD6_9BACT</name>
<gene>
    <name evidence="11" type="ORF">IAB82_07130</name>
</gene>
<evidence type="ECO:0000256" key="6">
    <source>
        <dbReference type="PIRSR" id="PIRSR625705-1"/>
    </source>
</evidence>
<dbReference type="Pfam" id="PF00728">
    <property type="entry name" value="Glyco_hydro_20"/>
    <property type="match status" value="1"/>
</dbReference>
<keyword evidence="5" id="KW-0326">Glycosidase</keyword>
<feature type="active site" description="Proton donor" evidence="6">
    <location>
        <position position="338"/>
    </location>
</feature>
<evidence type="ECO:0000256" key="5">
    <source>
        <dbReference type="ARBA" id="ARBA00023295"/>
    </source>
</evidence>
<dbReference type="GO" id="GO:0005975">
    <property type="term" value="P:carbohydrate metabolic process"/>
    <property type="evidence" value="ECO:0007669"/>
    <property type="project" value="InterPro"/>
</dbReference>
<sequence length="773" mass="85368">MNITKFRNLATGVVLAAMLSCTGGNVQTGSLDVIPKPQVLVDKEDAAPFLITRSTLVLYPGDNEKLAATAEFLSSYIKEVTGVKVKTSEGVSGKHAIVLGLDSSIPEKDGYRLDVTEDSITLYGQSEAAVFYGVQTLHKSLPITVGTGARAAIPAGSVYDYPRFAYRGFMVDVGRHFFSVDYLKELIDVMALHNINYFHWHLTEDQGWRIEIKKYPRLTEVGSVRKETITAPGSGKYDGVPVSGYYTQEEAREIVRYAAERFITVVPEVDMPGHMMAALAAYPELGCTGGPYEVQTRFGVFKEVLCGGKEQTLQFAKDVLDEIMDIFPSEYIHIGGDECPKARWKECPVCQAKIKELGLKDTREHSKENQLQVWFMEQVKKEIESRGRKMLAWDEILDGDPDKSVTVMGWTGVNASVRSAQLGHSTIVCPISHLYFSNPGYNRLKGVSSVQRVYDFEPVSGKLTPEQARNIIGVQGCIWTEWTKDSTKMEWQMMPRIDALCELQWSNPEKKDLGDFLGRLRHQLDLYRLMGLHYRPDIEDAVIDVNPAGEAGKAVVSVSTFDGAPVFYTLDGSDPSESSVLYTGPFTVTGDATVKAVAVREGRRSDVTGETIVANKVTMCPSTLSCEPDPQFTYKGAVLLNDGLYGDDSYRSGRYLGIYGQDLDVTFDMQSGQEISSAFVNVMLVPGDFIFGLTGLDVYVSDDGSSFRKAGSARFPVLEKGSPNNVPHRYEVSFGTVSARYVRIVGKCTPELPSWHPGAGRKAFLFIDEVGVN</sequence>
<feature type="signal peptide" evidence="7">
    <location>
        <begin position="1"/>
        <end position="16"/>
    </location>
</feature>
<evidence type="ECO:0000256" key="2">
    <source>
        <dbReference type="ARBA" id="ARBA00006285"/>
    </source>
</evidence>
<reference evidence="11" key="1">
    <citation type="submission" date="2020-10" db="EMBL/GenBank/DDBJ databases">
        <authorList>
            <person name="Gilroy R."/>
        </authorList>
    </citation>
    <scope>NUCLEOTIDE SEQUENCE</scope>
    <source>
        <strain evidence="11">B2-22910</strain>
    </source>
</reference>
<dbReference type="Proteomes" id="UP000823603">
    <property type="component" value="Unassembled WGS sequence"/>
</dbReference>
<organism evidence="11 12">
    <name type="scientific">Candidatus Cryptobacteroides faecavium</name>
    <dbReference type="NCBI Taxonomy" id="2840762"/>
    <lineage>
        <taxon>Bacteria</taxon>
        <taxon>Pseudomonadati</taxon>
        <taxon>Bacteroidota</taxon>
        <taxon>Bacteroidia</taxon>
        <taxon>Bacteroidales</taxon>
        <taxon>Candidatus Cryptobacteroides</taxon>
    </lineage>
</organism>
<evidence type="ECO:0000259" key="10">
    <source>
        <dbReference type="Pfam" id="PF13290"/>
    </source>
</evidence>
<evidence type="ECO:0000313" key="12">
    <source>
        <dbReference type="Proteomes" id="UP000823603"/>
    </source>
</evidence>
<dbReference type="EC" id="3.2.1.52" evidence="3"/>
<dbReference type="PRINTS" id="PR00738">
    <property type="entry name" value="GLHYDRLASE20"/>
</dbReference>
<dbReference type="InterPro" id="IPR059177">
    <property type="entry name" value="GH29D-like_dom"/>
</dbReference>
<dbReference type="Gene3D" id="3.30.379.10">
    <property type="entry name" value="Chitobiase/beta-hexosaminidase domain 2-like"/>
    <property type="match status" value="1"/>
</dbReference>
<comment type="similarity">
    <text evidence="2">Belongs to the glycosyl hydrolase 20 family.</text>
</comment>
<dbReference type="GO" id="GO:0004563">
    <property type="term" value="F:beta-N-acetylhexosaminidase activity"/>
    <property type="evidence" value="ECO:0007669"/>
    <property type="project" value="UniProtKB-EC"/>
</dbReference>
<dbReference type="PANTHER" id="PTHR22600:SF57">
    <property type="entry name" value="BETA-N-ACETYLHEXOSAMINIDASE"/>
    <property type="match status" value="1"/>
</dbReference>
<keyword evidence="7" id="KW-0732">Signal</keyword>
<feature type="domain" description="Beta-hexosaminidase bacterial type N-terminal" evidence="9">
    <location>
        <begin position="32"/>
        <end position="161"/>
    </location>
</feature>
<comment type="catalytic activity">
    <reaction evidence="1">
        <text>Hydrolysis of terminal non-reducing N-acetyl-D-hexosamine residues in N-acetyl-beta-D-hexosaminides.</text>
        <dbReference type="EC" id="3.2.1.52"/>
    </reaction>
</comment>
<dbReference type="SUPFAM" id="SSF55545">
    <property type="entry name" value="beta-N-acetylhexosaminidase-like domain"/>
    <property type="match status" value="1"/>
</dbReference>
<evidence type="ECO:0000259" key="8">
    <source>
        <dbReference type="Pfam" id="PF00728"/>
    </source>
</evidence>
<evidence type="ECO:0000256" key="1">
    <source>
        <dbReference type="ARBA" id="ARBA00001231"/>
    </source>
</evidence>
<dbReference type="PANTHER" id="PTHR22600">
    <property type="entry name" value="BETA-HEXOSAMINIDASE"/>
    <property type="match status" value="1"/>
</dbReference>
<evidence type="ECO:0000256" key="7">
    <source>
        <dbReference type="SAM" id="SignalP"/>
    </source>
</evidence>
<dbReference type="EMBL" id="JADIMB010000104">
    <property type="protein sequence ID" value="MBO8471549.1"/>
    <property type="molecule type" value="Genomic_DNA"/>
</dbReference>
<proteinExistence type="inferred from homology"/>
<feature type="domain" description="GH29D-like beta-sandwich" evidence="10">
    <location>
        <begin position="553"/>
        <end position="605"/>
    </location>
</feature>
<evidence type="ECO:0000256" key="3">
    <source>
        <dbReference type="ARBA" id="ARBA00012663"/>
    </source>
</evidence>
<dbReference type="CDD" id="cd06563">
    <property type="entry name" value="GH20_chitobiase-like"/>
    <property type="match status" value="1"/>
</dbReference>
<keyword evidence="4" id="KW-0378">Hydrolase</keyword>
<comment type="caution">
    <text evidence="11">The sequence shown here is derived from an EMBL/GenBank/DDBJ whole genome shotgun (WGS) entry which is preliminary data.</text>
</comment>
<dbReference type="Pfam" id="PF13290">
    <property type="entry name" value="CHB_HEX_C_1"/>
    <property type="match status" value="1"/>
</dbReference>
<dbReference type="GO" id="GO:0016020">
    <property type="term" value="C:membrane"/>
    <property type="evidence" value="ECO:0007669"/>
    <property type="project" value="TreeGrafter"/>
</dbReference>
<protein>
    <recommendedName>
        <fullName evidence="3">beta-N-acetylhexosaminidase</fullName>
        <ecNumber evidence="3">3.2.1.52</ecNumber>
    </recommendedName>
</protein>
<reference evidence="11" key="2">
    <citation type="journal article" date="2021" name="PeerJ">
        <title>Extensive microbial diversity within the chicken gut microbiome revealed by metagenomics and culture.</title>
        <authorList>
            <person name="Gilroy R."/>
            <person name="Ravi A."/>
            <person name="Getino M."/>
            <person name="Pursley I."/>
            <person name="Horton D.L."/>
            <person name="Alikhan N.F."/>
            <person name="Baker D."/>
            <person name="Gharbi K."/>
            <person name="Hall N."/>
            <person name="Watson M."/>
            <person name="Adriaenssens E.M."/>
            <person name="Foster-Nyarko E."/>
            <person name="Jarju S."/>
            <person name="Secka A."/>
            <person name="Antonio M."/>
            <person name="Oren A."/>
            <person name="Chaudhuri R.R."/>
            <person name="La Ragione R."/>
            <person name="Hildebrand F."/>
            <person name="Pallen M.J."/>
        </authorList>
    </citation>
    <scope>NUCLEOTIDE SEQUENCE</scope>
    <source>
        <strain evidence="11">B2-22910</strain>
    </source>
</reference>